<dbReference type="PANTHER" id="PTHR47966:SF73">
    <property type="entry name" value="PEPTIDASE A1 DOMAIN-CONTAINING PROTEIN"/>
    <property type="match status" value="1"/>
</dbReference>
<comment type="similarity">
    <text evidence="1 5">Belongs to the peptidase A1 family.</text>
</comment>
<keyword evidence="5" id="KW-0378">Hydrolase</keyword>
<keyword evidence="4" id="KW-1015">Disulfide bond</keyword>
<reference evidence="9 10" key="1">
    <citation type="journal article" date="2018" name="Mol. Biol. Evol.">
        <title>Broad Genomic Sampling Reveals a Smut Pathogenic Ancestry of the Fungal Clade Ustilaginomycotina.</title>
        <authorList>
            <person name="Kijpornyongpan T."/>
            <person name="Mondo S.J."/>
            <person name="Barry K."/>
            <person name="Sandor L."/>
            <person name="Lee J."/>
            <person name="Lipzen A."/>
            <person name="Pangilinan J."/>
            <person name="LaButti K."/>
            <person name="Hainaut M."/>
            <person name="Henrissat B."/>
            <person name="Grigoriev I.V."/>
            <person name="Spatafora J.W."/>
            <person name="Aime M.C."/>
        </authorList>
    </citation>
    <scope>NUCLEOTIDE SEQUENCE [LARGE SCALE GENOMIC DNA]</scope>
    <source>
        <strain evidence="9 10">MCA 4198</strain>
    </source>
</reference>
<evidence type="ECO:0000256" key="7">
    <source>
        <dbReference type="SAM" id="Phobius"/>
    </source>
</evidence>
<dbReference type="EMBL" id="KZ819634">
    <property type="protein sequence ID" value="PWN93183.1"/>
    <property type="molecule type" value="Genomic_DNA"/>
</dbReference>
<evidence type="ECO:0000256" key="2">
    <source>
        <dbReference type="ARBA" id="ARBA00022750"/>
    </source>
</evidence>
<feature type="compositionally biased region" description="Polar residues" evidence="6">
    <location>
        <begin position="550"/>
        <end position="566"/>
    </location>
</feature>
<dbReference type="STRING" id="215250.A0A316YYL8"/>
<feature type="active site" evidence="3">
    <location>
        <position position="53"/>
    </location>
</feature>
<dbReference type="Pfam" id="PF00026">
    <property type="entry name" value="Asp"/>
    <property type="match status" value="1"/>
</dbReference>
<dbReference type="SUPFAM" id="SSF50630">
    <property type="entry name" value="Acid proteases"/>
    <property type="match status" value="1"/>
</dbReference>
<dbReference type="InterPro" id="IPR001969">
    <property type="entry name" value="Aspartic_peptidase_AS"/>
</dbReference>
<gene>
    <name evidence="9" type="ORF">FA10DRAFT_277077</name>
</gene>
<name>A0A316YYL8_9BASI</name>
<keyword evidence="7" id="KW-0472">Membrane</keyword>
<evidence type="ECO:0000256" key="1">
    <source>
        <dbReference type="ARBA" id="ARBA00007447"/>
    </source>
</evidence>
<dbReference type="InParanoid" id="A0A316YYL8"/>
<dbReference type="InterPro" id="IPR033121">
    <property type="entry name" value="PEPTIDASE_A1"/>
</dbReference>
<dbReference type="InterPro" id="IPR021109">
    <property type="entry name" value="Peptidase_aspartic_dom_sf"/>
</dbReference>
<proteinExistence type="inferred from homology"/>
<feature type="transmembrane region" description="Helical" evidence="7">
    <location>
        <begin position="460"/>
        <end position="482"/>
    </location>
</feature>
<keyword evidence="2 5" id="KW-0064">Aspartyl protease</keyword>
<dbReference type="RefSeq" id="XP_025380381.1">
    <property type="nucleotide sequence ID" value="XM_025523355.1"/>
</dbReference>
<protein>
    <submittedName>
        <fullName evidence="9">Acid protease</fullName>
    </submittedName>
</protein>
<feature type="domain" description="Peptidase A1" evidence="8">
    <location>
        <begin position="37"/>
        <end position="400"/>
    </location>
</feature>
<keyword evidence="7" id="KW-1133">Transmembrane helix</keyword>
<dbReference type="PROSITE" id="PS51767">
    <property type="entry name" value="PEPTIDASE_A1"/>
    <property type="match status" value="1"/>
</dbReference>
<sequence length="626" mass="66199">MMETTTHRMRRVVDRRAIANGTKVTLQRAFNGGQLTYTAPIDVEGQTVNVQVDTGSSDLWLASKECKTDSCRGKEGNKVYLFDDSKSAETGKDFSIFYLSGSASGPVVTSPVTFGGTQVASQAYAAADQVDSQQLTNMNATGILGLALPANSVIQQDMFVGQKNPNNTIDDATKTGSLLTGLWQGAASGSRYFGVGLKRLPSDGGNGDSTLTFGGVDTAFVPALESMKWSSAVADSDEVTRKWKLYVSDLVVTVNGTQVQIPLSSTGAQIPLAILDTGAPLNYASSEFLNAMYGAWNVGPAGDGSGGYYVDCKLQMEISILVGSAIIPIHPLDANLKQSSTSGAVASNADGCIGAFQPFNSAGNQSDLPAEFVLGAPFLRSVYSAYSCDAILDNPVPGSQGGCVRPTVGLYPLYNTTDTYNQALSDFQKVRIQGQKLGDNSQIAGADDGPTGGFGTGAKIAVGVVVGLVGIVAIMVFLLLILKRRRAREEHLHGLDGGVGDQEEKDDLVHARGGSTLVGPYASEKERQEARQLAILHGHFVEDDVDPASLTPNNAGGQSTTASTSQAWDVDSAGYWEANAIRNQYRKKQQQHQDGRRSLATHGSQADTHFSSEEHELSESPSSALR</sequence>
<keyword evidence="5 9" id="KW-0645">Protease</keyword>
<dbReference type="InterPro" id="IPR001461">
    <property type="entry name" value="Aspartic_peptidase_A1"/>
</dbReference>
<feature type="active site" evidence="3">
    <location>
        <position position="276"/>
    </location>
</feature>
<feature type="region of interest" description="Disordered" evidence="6">
    <location>
        <begin position="544"/>
        <end position="566"/>
    </location>
</feature>
<dbReference type="Gene3D" id="2.40.70.10">
    <property type="entry name" value="Acid Proteases"/>
    <property type="match status" value="2"/>
</dbReference>
<accession>A0A316YYL8</accession>
<dbReference type="PROSITE" id="PS00141">
    <property type="entry name" value="ASP_PROTEASE"/>
    <property type="match status" value="1"/>
</dbReference>
<dbReference type="GeneID" id="37045271"/>
<keyword evidence="10" id="KW-1185">Reference proteome</keyword>
<feature type="region of interest" description="Disordered" evidence="6">
    <location>
        <begin position="581"/>
        <end position="626"/>
    </location>
</feature>
<dbReference type="InterPro" id="IPR034164">
    <property type="entry name" value="Pepsin-like_dom"/>
</dbReference>
<feature type="disulfide bond" evidence="4">
    <location>
        <begin position="312"/>
        <end position="352"/>
    </location>
</feature>
<evidence type="ECO:0000256" key="6">
    <source>
        <dbReference type="SAM" id="MobiDB-lite"/>
    </source>
</evidence>
<evidence type="ECO:0000256" key="4">
    <source>
        <dbReference type="PIRSR" id="PIRSR601461-2"/>
    </source>
</evidence>
<evidence type="ECO:0000313" key="10">
    <source>
        <dbReference type="Proteomes" id="UP000245768"/>
    </source>
</evidence>
<dbReference type="PANTHER" id="PTHR47966">
    <property type="entry name" value="BETA-SITE APP-CLEAVING ENZYME, ISOFORM A-RELATED"/>
    <property type="match status" value="1"/>
</dbReference>
<dbReference type="CDD" id="cd05471">
    <property type="entry name" value="pepsin_like"/>
    <property type="match status" value="1"/>
</dbReference>
<dbReference type="AlphaFoldDB" id="A0A316YYL8"/>
<dbReference type="Proteomes" id="UP000245768">
    <property type="component" value="Unassembled WGS sequence"/>
</dbReference>
<evidence type="ECO:0000259" key="8">
    <source>
        <dbReference type="PROSITE" id="PS51767"/>
    </source>
</evidence>
<dbReference type="OrthoDB" id="2747330at2759"/>
<evidence type="ECO:0000256" key="5">
    <source>
        <dbReference type="RuleBase" id="RU000454"/>
    </source>
</evidence>
<dbReference type="GO" id="GO:0006508">
    <property type="term" value="P:proteolysis"/>
    <property type="evidence" value="ECO:0007669"/>
    <property type="project" value="UniProtKB-KW"/>
</dbReference>
<dbReference type="PRINTS" id="PR00792">
    <property type="entry name" value="PEPSIN"/>
</dbReference>
<evidence type="ECO:0000313" key="9">
    <source>
        <dbReference type="EMBL" id="PWN93183.1"/>
    </source>
</evidence>
<dbReference type="GO" id="GO:0004190">
    <property type="term" value="F:aspartic-type endopeptidase activity"/>
    <property type="evidence" value="ECO:0007669"/>
    <property type="project" value="UniProtKB-KW"/>
</dbReference>
<evidence type="ECO:0000256" key="3">
    <source>
        <dbReference type="PIRSR" id="PIRSR601461-1"/>
    </source>
</evidence>
<keyword evidence="7" id="KW-0812">Transmembrane</keyword>
<organism evidence="9 10">
    <name type="scientific">Acaromyces ingoldii</name>
    <dbReference type="NCBI Taxonomy" id="215250"/>
    <lineage>
        <taxon>Eukaryota</taxon>
        <taxon>Fungi</taxon>
        <taxon>Dikarya</taxon>
        <taxon>Basidiomycota</taxon>
        <taxon>Ustilaginomycotina</taxon>
        <taxon>Exobasidiomycetes</taxon>
        <taxon>Exobasidiales</taxon>
        <taxon>Cryptobasidiaceae</taxon>
        <taxon>Acaromyces</taxon>
    </lineage>
</organism>